<keyword evidence="2" id="KW-0040">ANK repeat</keyword>
<dbReference type="PRINTS" id="PR01415">
    <property type="entry name" value="ANKYRIN"/>
</dbReference>
<keyword evidence="7" id="KW-1185">Reference proteome</keyword>
<dbReference type="Pfam" id="PF24883">
    <property type="entry name" value="NPHP3_N"/>
    <property type="match status" value="1"/>
</dbReference>
<dbReference type="InterPro" id="IPR035994">
    <property type="entry name" value="Nucleoside_phosphorylase_sf"/>
</dbReference>
<dbReference type="Gene3D" id="1.25.40.20">
    <property type="entry name" value="Ankyrin repeat-containing domain"/>
    <property type="match status" value="3"/>
</dbReference>
<sequence>MSMHDEARGKKRSINDNGDDNDGENDRSKARRTSQYSHSQYTVGWVCALPKEQTAAIGMLDEQHERLLNPHSDPNAYTLGSIGDHNIVIACLPKGQIGTASAATVATRMVQTFPCVKFGLMVGIGGGVPRRGIDVRLGDVVVGTPTGSFGGVVQWDMGKAREGGRFERTGALNAPPPSLLSALTKIETRHAMHEPRIPKLLEGMFARWPKLAPMYSRSEELVDVLFKADYGHVEKCGVEPDDEDGSAACRFCDKTKVKARRPACREMMIHYGLIASGNQVIKDARFRDQLNRDLGGEVLCIEMEAAGLLTNFPCLIVRGICDYADSHKNKAWQEHAAAVAAAFAKELLLDHVQPEEVNRAPTALEHLAEQVQEVYDSVTQFHSEMLLNQDVDAVKWLSVTDYASIQRDHFEKAHQGTCQWFLHSPEYWLWQHSSGTTLYCPGIPGAGKTILASIVINDVVEKFQNDDGVGIAYLYFSYERRGEQNLDHVLSCLLKQLAQTALNQSRLPESVRELVNKHWKWGTRPSSSELFQTLQSMCAVFSSVFILLDALDECQAHVLSSLVSKLPELQTKVGKPANVLVTSRSIPDIAERFGGCPAIEIKASEEDISLYMVDCVPDFRVRVARIPGLEARITNGVSQAVGGMFLLARLYLDSLMQTTSVREILSALEKFKQRHADMTGSQHESDEVYDMIYDEAMGRIDGQAPNLRHLGMEVLAWIVHAVRPLTATELNHALAVNLNDESFDRDNTRDVDILPSVCAGLVTIDDASQTIRLVHYTTQEYFLRRKDRFFPEAHDRMASVCIKYLRFAYDELSNTGQDVKVDKPGLYPFYRHSIYAWAYHAGRSAQLNNDVLSFLLNGSVMETLSTLYPTGRRLPVTGTGWAAYGGMKEAIYFFHTHEYDLDAPDSFGRTPLFYAAKAGHYDVAKLLCDLGATVTPWHRQAFFPSNTTRWSSPEATTEAGNEPSSSSELSTTITRKDSGGSLATRRTHSTIEFEVATSSLWVVADFRSNLDIARLLLEKGASVDAKNNSGQTSLVVACKEGNTALLDLLLDKGASVDAEDYYGSTPLLVAVVNGHSSCAYKLLQRGARFRTAEQGHKALTLATRLGDAPLVKALIDVGAPIALDAARGRNLLIIAAERDDAEVARLLVSRGADTELPDASGRTALACAAQMGHFETAMALIEGGADVQTTDCNGQAPLSLACAFSGGGPGKHLTTIRLLVEKGARVNARCHAGCTALFWATRDGGPLRAGEPDDVIRFLIGSGADIEFLRRRAQEVRRTTLLRA</sequence>
<dbReference type="PROSITE" id="PS50088">
    <property type="entry name" value="ANK_REPEAT"/>
    <property type="match status" value="6"/>
</dbReference>
<dbReference type="Pfam" id="PF22939">
    <property type="entry name" value="WHD_GPIID"/>
    <property type="match status" value="1"/>
</dbReference>
<feature type="repeat" description="ANK" evidence="2">
    <location>
        <begin position="1160"/>
        <end position="1192"/>
    </location>
</feature>
<dbReference type="Proteomes" id="UP000639643">
    <property type="component" value="Unassembled WGS sequence"/>
</dbReference>
<organism evidence="6 7">
    <name type="scientific">Colletotrichum musicola</name>
    <dbReference type="NCBI Taxonomy" id="2175873"/>
    <lineage>
        <taxon>Eukaryota</taxon>
        <taxon>Fungi</taxon>
        <taxon>Dikarya</taxon>
        <taxon>Ascomycota</taxon>
        <taxon>Pezizomycotina</taxon>
        <taxon>Sordariomycetes</taxon>
        <taxon>Hypocreomycetidae</taxon>
        <taxon>Glomerellales</taxon>
        <taxon>Glomerellaceae</taxon>
        <taxon>Colletotrichum</taxon>
        <taxon>Colletotrichum orchidearum species complex</taxon>
    </lineage>
</organism>
<evidence type="ECO:0000259" key="5">
    <source>
        <dbReference type="Pfam" id="PF24883"/>
    </source>
</evidence>
<evidence type="ECO:0000256" key="2">
    <source>
        <dbReference type="PROSITE-ProRule" id="PRU00023"/>
    </source>
</evidence>
<evidence type="ECO:0000313" key="7">
    <source>
        <dbReference type="Proteomes" id="UP000639643"/>
    </source>
</evidence>
<feature type="repeat" description="ANK" evidence="2">
    <location>
        <begin position="1029"/>
        <end position="1061"/>
    </location>
</feature>
<dbReference type="InterPro" id="IPR053137">
    <property type="entry name" value="NLR-like"/>
</dbReference>
<dbReference type="SUPFAM" id="SSF53167">
    <property type="entry name" value="Purine and uridine phosphorylases"/>
    <property type="match status" value="1"/>
</dbReference>
<dbReference type="OrthoDB" id="4850815at2759"/>
<dbReference type="InterPro" id="IPR056884">
    <property type="entry name" value="NPHP3-like_N"/>
</dbReference>
<evidence type="ECO:0000256" key="3">
    <source>
        <dbReference type="SAM" id="MobiDB-lite"/>
    </source>
</evidence>
<dbReference type="InterPro" id="IPR036770">
    <property type="entry name" value="Ankyrin_rpt-contain_sf"/>
</dbReference>
<feature type="repeat" description="ANK" evidence="2">
    <location>
        <begin position="1062"/>
        <end position="1094"/>
    </location>
</feature>
<feature type="compositionally biased region" description="Polar residues" evidence="3">
    <location>
        <begin position="948"/>
        <end position="973"/>
    </location>
</feature>
<evidence type="ECO:0000259" key="4">
    <source>
        <dbReference type="Pfam" id="PF22939"/>
    </source>
</evidence>
<dbReference type="SMART" id="SM00248">
    <property type="entry name" value="ANK"/>
    <property type="match status" value="9"/>
</dbReference>
<feature type="region of interest" description="Disordered" evidence="3">
    <location>
        <begin position="948"/>
        <end position="981"/>
    </location>
</feature>
<evidence type="ECO:0000313" key="6">
    <source>
        <dbReference type="EMBL" id="KAF6836645.1"/>
    </source>
</evidence>
<accession>A0A8H6NL58</accession>
<dbReference type="PROSITE" id="PS50297">
    <property type="entry name" value="ANK_REP_REGION"/>
    <property type="match status" value="5"/>
</dbReference>
<comment type="caution">
    <text evidence="6">The sequence shown here is derived from an EMBL/GenBank/DDBJ whole genome shotgun (WGS) entry which is preliminary data.</text>
</comment>
<proteinExistence type="predicted"/>
<feature type="repeat" description="ANK" evidence="2">
    <location>
        <begin position="1127"/>
        <end position="1159"/>
    </location>
</feature>
<dbReference type="SUPFAM" id="SSF48403">
    <property type="entry name" value="Ankyrin repeat"/>
    <property type="match status" value="2"/>
</dbReference>
<gene>
    <name evidence="6" type="ORF">CMUS01_05349</name>
</gene>
<dbReference type="Gene3D" id="3.40.50.1580">
    <property type="entry name" value="Nucleoside phosphorylase domain"/>
    <property type="match status" value="1"/>
</dbReference>
<dbReference type="InterPro" id="IPR027417">
    <property type="entry name" value="P-loop_NTPase"/>
</dbReference>
<keyword evidence="1" id="KW-0677">Repeat</keyword>
<dbReference type="Gene3D" id="3.40.50.300">
    <property type="entry name" value="P-loop containing nucleotide triphosphate hydrolases"/>
    <property type="match status" value="1"/>
</dbReference>
<dbReference type="PANTHER" id="PTHR46082:SF11">
    <property type="entry name" value="AAA+ ATPASE DOMAIN-CONTAINING PROTEIN-RELATED"/>
    <property type="match status" value="1"/>
</dbReference>
<feature type="repeat" description="ANK" evidence="2">
    <location>
        <begin position="907"/>
        <end position="939"/>
    </location>
</feature>
<dbReference type="InterPro" id="IPR054471">
    <property type="entry name" value="GPIID_WHD"/>
</dbReference>
<dbReference type="EMBL" id="WIGM01000157">
    <property type="protein sequence ID" value="KAF6836645.1"/>
    <property type="molecule type" value="Genomic_DNA"/>
</dbReference>
<evidence type="ECO:0000256" key="1">
    <source>
        <dbReference type="ARBA" id="ARBA00022737"/>
    </source>
</evidence>
<feature type="repeat" description="ANK" evidence="2">
    <location>
        <begin position="1094"/>
        <end position="1126"/>
    </location>
</feature>
<dbReference type="InterPro" id="IPR002110">
    <property type="entry name" value="Ankyrin_rpt"/>
</dbReference>
<dbReference type="PANTHER" id="PTHR46082">
    <property type="entry name" value="ATP/GTP-BINDING PROTEIN-RELATED"/>
    <property type="match status" value="1"/>
</dbReference>
<dbReference type="SUPFAM" id="SSF52540">
    <property type="entry name" value="P-loop containing nucleoside triphosphate hydrolases"/>
    <property type="match status" value="1"/>
</dbReference>
<protein>
    <submittedName>
        <fullName evidence="6">Ankyrin repeat protein</fullName>
    </submittedName>
</protein>
<dbReference type="GO" id="GO:0003824">
    <property type="term" value="F:catalytic activity"/>
    <property type="evidence" value="ECO:0007669"/>
    <property type="project" value="InterPro"/>
</dbReference>
<dbReference type="Pfam" id="PF12796">
    <property type="entry name" value="Ank_2"/>
    <property type="match status" value="3"/>
</dbReference>
<name>A0A8H6NL58_9PEZI</name>
<feature type="domain" description="Nephrocystin 3-like N-terminal" evidence="5">
    <location>
        <begin position="416"/>
        <end position="584"/>
    </location>
</feature>
<feature type="domain" description="GPI inositol-deacylase winged helix" evidence="4">
    <location>
        <begin position="707"/>
        <end position="784"/>
    </location>
</feature>
<feature type="region of interest" description="Disordered" evidence="3">
    <location>
        <begin position="1"/>
        <end position="35"/>
    </location>
</feature>
<dbReference type="GO" id="GO:0009116">
    <property type="term" value="P:nucleoside metabolic process"/>
    <property type="evidence" value="ECO:0007669"/>
    <property type="project" value="InterPro"/>
</dbReference>
<reference evidence="6" key="1">
    <citation type="journal article" date="2020" name="Phytopathology">
        <title>Genome Sequence Resources of Colletotrichum truncatum, C. plurivorum, C. musicola, and C. sojae: Four Species Pathogenic to Soybean (Glycine max).</title>
        <authorList>
            <person name="Rogerio F."/>
            <person name="Boufleur T.R."/>
            <person name="Ciampi-Guillardi M."/>
            <person name="Sukno S.A."/>
            <person name="Thon M.R."/>
            <person name="Massola Junior N.S."/>
            <person name="Baroncelli R."/>
        </authorList>
    </citation>
    <scope>NUCLEOTIDE SEQUENCE</scope>
    <source>
        <strain evidence="6">LFN0074</strain>
    </source>
</reference>